<dbReference type="GO" id="GO:0004725">
    <property type="term" value="F:protein tyrosine phosphatase activity"/>
    <property type="evidence" value="ECO:0007669"/>
    <property type="project" value="UniProtKB-EC"/>
</dbReference>
<dbReference type="InterPro" id="IPR053257">
    <property type="entry name" value="Cu-only_SOD"/>
</dbReference>
<dbReference type="PROSITE" id="PS00383">
    <property type="entry name" value="TYR_PHOSPHATASE_1"/>
    <property type="match status" value="1"/>
</dbReference>
<dbReference type="Proteomes" id="UP001142055">
    <property type="component" value="Chromosome 1"/>
</dbReference>
<dbReference type="SUPFAM" id="SSF52799">
    <property type="entry name" value="(Phosphotyrosine protein) phosphatases II"/>
    <property type="match status" value="1"/>
</dbReference>
<evidence type="ECO:0000259" key="4">
    <source>
        <dbReference type="PROSITE" id="PS50054"/>
    </source>
</evidence>
<dbReference type="InterPro" id="IPR000387">
    <property type="entry name" value="Tyr_Pase_dom"/>
</dbReference>
<dbReference type="InterPro" id="IPR036873">
    <property type="entry name" value="Rhodanese-like_dom_sf"/>
</dbReference>
<reference evidence="7" key="1">
    <citation type="submission" date="2022-12" db="EMBL/GenBank/DDBJ databases">
        <title>Genome assemblies of Blomia tropicalis.</title>
        <authorList>
            <person name="Cui Y."/>
        </authorList>
    </citation>
    <scope>NUCLEOTIDE SEQUENCE</scope>
    <source>
        <tissue evidence="7">Adult mites</tissue>
    </source>
</reference>
<evidence type="ECO:0000313" key="8">
    <source>
        <dbReference type="Proteomes" id="UP001142055"/>
    </source>
</evidence>
<dbReference type="PANTHER" id="PTHR20910:SF1">
    <property type="entry name" value="SUPEROXIDE DISMUTASE COPPER_ZINC BINDING DOMAIN-CONTAINING PROTEIN"/>
    <property type="match status" value="1"/>
</dbReference>
<keyword evidence="8" id="KW-1185">Reference proteome</keyword>
<dbReference type="EMBL" id="JAPWDV010000001">
    <property type="protein sequence ID" value="KAJ6222954.1"/>
    <property type="molecule type" value="Genomic_DNA"/>
</dbReference>
<evidence type="ECO:0000256" key="2">
    <source>
        <dbReference type="ARBA" id="ARBA00022801"/>
    </source>
</evidence>
<dbReference type="EC" id="3.1.3.48" evidence="1"/>
<dbReference type="Gene3D" id="3.90.190.10">
    <property type="entry name" value="Protein tyrosine phosphatase superfamily"/>
    <property type="match status" value="1"/>
</dbReference>
<dbReference type="PROSITE" id="PS50206">
    <property type="entry name" value="RHODANESE_3"/>
    <property type="match status" value="1"/>
</dbReference>
<name>A0A9Q0RQL9_BLOTA</name>
<accession>A0A9Q0RQL9</accession>
<evidence type="ECO:0000256" key="3">
    <source>
        <dbReference type="ARBA" id="ARBA00022912"/>
    </source>
</evidence>
<keyword evidence="2" id="KW-0378">Hydrolase</keyword>
<dbReference type="GO" id="GO:0017017">
    <property type="term" value="F:MAP kinase tyrosine/serine/threonine phosphatase activity"/>
    <property type="evidence" value="ECO:0007669"/>
    <property type="project" value="InterPro"/>
</dbReference>
<protein>
    <recommendedName>
        <fullName evidence="1">protein-tyrosine-phosphatase</fullName>
        <ecNumber evidence="1">3.1.3.48</ecNumber>
    </recommendedName>
</protein>
<evidence type="ECO:0000313" key="7">
    <source>
        <dbReference type="EMBL" id="KAJ6222954.1"/>
    </source>
</evidence>
<dbReference type="SUPFAM" id="SSF52821">
    <property type="entry name" value="Rhodanese/Cell cycle control phosphatase"/>
    <property type="match status" value="1"/>
</dbReference>
<dbReference type="InterPro" id="IPR008343">
    <property type="entry name" value="MKP"/>
</dbReference>
<dbReference type="GO" id="GO:0006801">
    <property type="term" value="P:superoxide metabolic process"/>
    <property type="evidence" value="ECO:0007669"/>
    <property type="project" value="InterPro"/>
</dbReference>
<dbReference type="PROSITE" id="PS50056">
    <property type="entry name" value="TYR_PHOSPHATASE_2"/>
    <property type="match status" value="1"/>
</dbReference>
<feature type="domain" description="Rhodanese" evidence="6">
    <location>
        <begin position="22"/>
        <end position="134"/>
    </location>
</feature>
<dbReference type="InterPro" id="IPR000340">
    <property type="entry name" value="Dual-sp_phosphatase_cat-dom"/>
</dbReference>
<dbReference type="PANTHER" id="PTHR20910">
    <property type="entry name" value="AGAP001623-PA"/>
    <property type="match status" value="1"/>
</dbReference>
<dbReference type="Gene3D" id="2.60.40.200">
    <property type="entry name" value="Superoxide dismutase, copper/zinc binding domain"/>
    <property type="match status" value="6"/>
</dbReference>
<dbReference type="PRINTS" id="PR01764">
    <property type="entry name" value="MAPKPHPHTASE"/>
</dbReference>
<gene>
    <name evidence="7" type="ORF">RDWZM_001499</name>
</gene>
<dbReference type="SUPFAM" id="SSF49329">
    <property type="entry name" value="Cu,Zn superoxide dismutase-like"/>
    <property type="match status" value="6"/>
</dbReference>
<dbReference type="InterPro" id="IPR036423">
    <property type="entry name" value="SOD-like_Cu/Zn_dom_sf"/>
</dbReference>
<dbReference type="PROSITE" id="PS50054">
    <property type="entry name" value="TYR_PHOSPHATASE_DUAL"/>
    <property type="match status" value="1"/>
</dbReference>
<dbReference type="Pfam" id="PF00782">
    <property type="entry name" value="DSPc"/>
    <property type="match status" value="1"/>
</dbReference>
<dbReference type="Gene3D" id="3.40.250.10">
    <property type="entry name" value="Rhodanese-like domain"/>
    <property type="match status" value="1"/>
</dbReference>
<dbReference type="InterPro" id="IPR016130">
    <property type="entry name" value="Tyr_Pase_AS"/>
</dbReference>
<comment type="caution">
    <text evidence="7">The sequence shown here is derived from an EMBL/GenBank/DDBJ whole genome shotgun (WGS) entry which is preliminary data.</text>
</comment>
<proteinExistence type="predicted"/>
<dbReference type="InterPro" id="IPR029021">
    <property type="entry name" value="Prot-tyrosine_phosphatase-like"/>
</dbReference>
<evidence type="ECO:0000256" key="1">
    <source>
        <dbReference type="ARBA" id="ARBA00013064"/>
    </source>
</evidence>
<dbReference type="Pfam" id="PF00080">
    <property type="entry name" value="Sod_Cu"/>
    <property type="match status" value="1"/>
</dbReference>
<dbReference type="InterPro" id="IPR001763">
    <property type="entry name" value="Rhodanese-like_dom"/>
</dbReference>
<organism evidence="7 8">
    <name type="scientific">Blomia tropicalis</name>
    <name type="common">Mite</name>
    <dbReference type="NCBI Taxonomy" id="40697"/>
    <lineage>
        <taxon>Eukaryota</taxon>
        <taxon>Metazoa</taxon>
        <taxon>Ecdysozoa</taxon>
        <taxon>Arthropoda</taxon>
        <taxon>Chelicerata</taxon>
        <taxon>Arachnida</taxon>
        <taxon>Acari</taxon>
        <taxon>Acariformes</taxon>
        <taxon>Sarcoptiformes</taxon>
        <taxon>Astigmata</taxon>
        <taxon>Glycyphagoidea</taxon>
        <taxon>Echimyopodidae</taxon>
        <taxon>Blomia</taxon>
    </lineage>
</organism>
<dbReference type="CDD" id="cd01446">
    <property type="entry name" value="DSP_MapKP"/>
    <property type="match status" value="1"/>
</dbReference>
<evidence type="ECO:0000259" key="5">
    <source>
        <dbReference type="PROSITE" id="PS50056"/>
    </source>
</evidence>
<dbReference type="InterPro" id="IPR020422">
    <property type="entry name" value="TYR_PHOSPHATASE_DUAL_dom"/>
</dbReference>
<feature type="domain" description="Tyrosine specific protein phosphatases" evidence="5">
    <location>
        <begin position="263"/>
        <end position="315"/>
    </location>
</feature>
<keyword evidence="3" id="KW-0904">Protein phosphatase</keyword>
<dbReference type="SMART" id="SM00195">
    <property type="entry name" value="DSPc"/>
    <property type="match status" value="1"/>
</dbReference>
<evidence type="ECO:0000259" key="6">
    <source>
        <dbReference type="PROSITE" id="PS50206"/>
    </source>
</evidence>
<dbReference type="InterPro" id="IPR001424">
    <property type="entry name" value="SOD_Cu_Zn_dom"/>
</dbReference>
<dbReference type="GO" id="GO:0046872">
    <property type="term" value="F:metal ion binding"/>
    <property type="evidence" value="ECO:0007669"/>
    <property type="project" value="InterPro"/>
</dbReference>
<feature type="domain" description="Tyrosine-protein phosphatase" evidence="4">
    <location>
        <begin position="195"/>
        <end position="337"/>
    </location>
</feature>
<dbReference type="Pfam" id="PF00581">
    <property type="entry name" value="Rhodanese"/>
    <property type="match status" value="1"/>
</dbReference>
<sequence length="1427" mass="161578">MIGLSCESLRELLSLFETDDCQTRNILIIDCRSFLAHNDAHIVNSINAFYPPFLRRRNGNKPSLETIITDHSIRDRILSDYYYHIILYDDSDIGKDSFGLYVARCLQDEAGIKIVNYLEGGFTLFKKQYPLLCTNSLPKPVYISSIVNKSKRPNSQYIYTWPFKSKSTLTCKPLTPRNIQICDNLSNLVVEDNSEPAELLPFLYLGSEFHASSKSTLLKLGITAILNVSHNCPNYFEDLFYYKRIGIKDSKHDDITMVIQEGLDFIDAIKSNAGGKILVHCRAGISRSATICIAYLIKTKRIRMEEAYDYVKSKRCLISPNFNFMAQLLAFEDQKRTLVHEVSNLFDSLGHDQKRSRPMLNDGCHFLQLLQLIQTYNIAIFVASICTHNAHTKSVRTESFLLYAPIDSGGIRGNVTFVQEPHSDNVKISIFLTSLLDGAQQFDWAIHEFPVFFDLKNPCQATELGKSVADLSRHHGQITLSSEQQTLQFESNAIQLRGLHTIWGRSLYLKSTNTSARACSNVMTTSKTSTAIARFTQTVAGTILLRENEFSETTIFSNLYYASDRAGTRNDWRIMVTDILDHNTRFKCNQLGILLDPDNVEDEACSTNEQHKCKIGDLTRKHGQILVGKDNNRYSKRFYVDLNLSLEYIESSRKLFVVIYEKNSNKEMACAQIETLHPKEVKTYFNMDGVKGELTMKQNYKIDPTIITVRLDNLRGRGKLYHVHEFPFAQRQSKGDRVCSLESVGNRYNPFGIDNKLETMVGTNDQYGVGDLSGKHGILSEVQDIQTYFNSYLDFNLPLFGIHSIVGRSIVIYGDNGEPWVCANIGYPDRTIVARATFYFPVIGMITFRQQHDDPLGDTVVMGNLFHSESMNLTHNHIWRVHVNQAGPDFYNWTRRCASAGDSYNPYQITTARNYNTMCSHENQLRCHVGDLYLKFRRLSINTYRSRNESTKFFYTDTLLPLSGKESIIAKSIVIEDENAPQIRGKRMACVTIRRHHPTEAIVDQWRTSSGIASNISGSMELIQETEFDETRGKLKLRGLNRLASGFHIHKASVPLDKEFPCSGDTVYGHYNPFDTESQIVPYPSVGSVDEYETGDLSGKFGLLDNLAERTSEFIDSNLPVIGVNSVIGRSLVVHKKDNNFRWSCATIRPKVGKTSREIVSIASFDDPRNLIYGYVRFRQVEYFDGSLSNAWIETYLKHRSTNKKITYGHNWSIFVNSVGADAFNAIDSVRCLAGGFLWNPYLAKIDESYQSDCNPQNGLRCALGDLSGRNGPLAIGGDRQIYSDTSLPFTGNFSAMNRALIISMQNGSTTALACANIKLDKHLISNIVIQKIPAFTVAKFMSHMRTLLNAADWLVVAEVQKAKELSNNECIQILVHFYGDEAWRLQSEFNNLIEFGSIRKGGDLTKTYYKSCKSGTAIQFNPDVKL</sequence>